<gene>
    <name evidence="1" type="ORF">VNO78_00026</name>
</gene>
<dbReference type="EMBL" id="JAYMYS010000001">
    <property type="protein sequence ID" value="KAK7409745.1"/>
    <property type="molecule type" value="Genomic_DNA"/>
</dbReference>
<evidence type="ECO:0000313" key="1">
    <source>
        <dbReference type="EMBL" id="KAK7409745.1"/>
    </source>
</evidence>
<sequence length="115" mass="12851">MTRTTDYTILVSTPFLRQKARLMHQTRKEEMKITNDMGDGLVHCGARWGQFVGFVAAHAGDNFLGLLQRTLWVISSIVAVHGAVAWVLCSARCERWPKFVAGHILGPIVVDLCRT</sequence>
<organism evidence="1 2">
    <name type="scientific">Psophocarpus tetragonolobus</name>
    <name type="common">Winged bean</name>
    <name type="synonym">Dolichos tetragonolobus</name>
    <dbReference type="NCBI Taxonomy" id="3891"/>
    <lineage>
        <taxon>Eukaryota</taxon>
        <taxon>Viridiplantae</taxon>
        <taxon>Streptophyta</taxon>
        <taxon>Embryophyta</taxon>
        <taxon>Tracheophyta</taxon>
        <taxon>Spermatophyta</taxon>
        <taxon>Magnoliopsida</taxon>
        <taxon>eudicotyledons</taxon>
        <taxon>Gunneridae</taxon>
        <taxon>Pentapetalae</taxon>
        <taxon>rosids</taxon>
        <taxon>fabids</taxon>
        <taxon>Fabales</taxon>
        <taxon>Fabaceae</taxon>
        <taxon>Papilionoideae</taxon>
        <taxon>50 kb inversion clade</taxon>
        <taxon>NPAAA clade</taxon>
        <taxon>indigoferoid/millettioid clade</taxon>
        <taxon>Phaseoleae</taxon>
        <taxon>Psophocarpus</taxon>
    </lineage>
</organism>
<keyword evidence="2" id="KW-1185">Reference proteome</keyword>
<accession>A0AAN9T8T8</accession>
<dbReference type="AlphaFoldDB" id="A0AAN9T8T8"/>
<evidence type="ECO:0000313" key="2">
    <source>
        <dbReference type="Proteomes" id="UP001386955"/>
    </source>
</evidence>
<dbReference type="Proteomes" id="UP001386955">
    <property type="component" value="Unassembled WGS sequence"/>
</dbReference>
<reference evidence="1 2" key="1">
    <citation type="submission" date="2024-01" db="EMBL/GenBank/DDBJ databases">
        <title>The genomes of 5 underutilized Papilionoideae crops provide insights into root nodulation and disease resistanc.</title>
        <authorList>
            <person name="Jiang F."/>
        </authorList>
    </citation>
    <scope>NUCLEOTIDE SEQUENCE [LARGE SCALE GENOMIC DNA]</scope>
    <source>
        <strain evidence="1">DUOXIRENSHENG_FW03</strain>
        <tissue evidence="1">Leaves</tissue>
    </source>
</reference>
<protein>
    <submittedName>
        <fullName evidence="1">Uncharacterized protein</fullName>
    </submittedName>
</protein>
<comment type="caution">
    <text evidence="1">The sequence shown here is derived from an EMBL/GenBank/DDBJ whole genome shotgun (WGS) entry which is preliminary data.</text>
</comment>
<name>A0AAN9T8T8_PSOTE</name>
<proteinExistence type="predicted"/>